<accession>A0AAI8YEX5</accession>
<organism evidence="2 3">
    <name type="scientific">Anthostomella pinea</name>
    <dbReference type="NCBI Taxonomy" id="933095"/>
    <lineage>
        <taxon>Eukaryota</taxon>
        <taxon>Fungi</taxon>
        <taxon>Dikarya</taxon>
        <taxon>Ascomycota</taxon>
        <taxon>Pezizomycotina</taxon>
        <taxon>Sordariomycetes</taxon>
        <taxon>Xylariomycetidae</taxon>
        <taxon>Xylariales</taxon>
        <taxon>Xylariaceae</taxon>
        <taxon>Anthostomella</taxon>
    </lineage>
</organism>
<name>A0AAI8YEX5_9PEZI</name>
<dbReference type="EMBL" id="CAUWAG010000004">
    <property type="protein sequence ID" value="CAJ2502217.1"/>
    <property type="molecule type" value="Genomic_DNA"/>
</dbReference>
<dbReference type="Proteomes" id="UP001295740">
    <property type="component" value="Unassembled WGS sequence"/>
</dbReference>
<evidence type="ECO:0000256" key="1">
    <source>
        <dbReference type="PROSITE-ProRule" id="PRU10141"/>
    </source>
</evidence>
<gene>
    <name evidence="2" type="ORF">KHLLAP_LOCUS2685</name>
</gene>
<feature type="binding site" evidence="1">
    <location>
        <position position="28"/>
    </location>
    <ligand>
        <name>ATP</name>
        <dbReference type="ChEBI" id="CHEBI:30616"/>
    </ligand>
</feature>
<evidence type="ECO:0000313" key="3">
    <source>
        <dbReference type="Proteomes" id="UP001295740"/>
    </source>
</evidence>
<protein>
    <submittedName>
        <fullName evidence="2">Uu.00g096110.m01.CDS01</fullName>
    </submittedName>
</protein>
<keyword evidence="3" id="KW-1185">Reference proteome</keyword>
<dbReference type="Pfam" id="PF13095">
    <property type="entry name" value="FTA2"/>
    <property type="match status" value="1"/>
</dbReference>
<keyword evidence="1" id="KW-0547">Nucleotide-binding</keyword>
<proteinExistence type="predicted"/>
<dbReference type="PROSITE" id="PS00107">
    <property type="entry name" value="PROTEIN_KINASE_ATP"/>
    <property type="match status" value="1"/>
</dbReference>
<sequence length="286" mass="34086">MDFIEALGEGGHSYVWKVKINGSLYALKMFKYFDPSDLIDLLETTPEEVPCDSEDILNYFDPFNNECRAYGRLKELGREDLAVQCYGYMILDKSDEKVLAKKGITRWYGEDCWYPDNPGHDPSQPVPERGPIRALVKEYVERTTSFEPKDVPRMHRELRALHRGGILHRDIKKDNYINSKFLDLSNSWTMPHVMLDLRSRFRPKREIYHRTFTEWAEFDHMISGYDYRERNDVWCRALPNIGYRRKLRRPNERYRGGIERAWSKAQPAHYKESAKFVQRETAFRWL</sequence>
<comment type="caution">
    <text evidence="2">The sequence shown here is derived from an EMBL/GenBank/DDBJ whole genome shotgun (WGS) entry which is preliminary data.</text>
</comment>
<dbReference type="AlphaFoldDB" id="A0AAI8YEX5"/>
<reference evidence="2" key="1">
    <citation type="submission" date="2023-10" db="EMBL/GenBank/DDBJ databases">
        <authorList>
            <person name="Hackl T."/>
        </authorList>
    </citation>
    <scope>NUCLEOTIDE SEQUENCE</scope>
</reference>
<dbReference type="InterPro" id="IPR011009">
    <property type="entry name" value="Kinase-like_dom_sf"/>
</dbReference>
<dbReference type="SUPFAM" id="SSF56112">
    <property type="entry name" value="Protein kinase-like (PK-like)"/>
    <property type="match status" value="1"/>
</dbReference>
<keyword evidence="1" id="KW-0067">ATP-binding</keyword>
<evidence type="ECO:0000313" key="2">
    <source>
        <dbReference type="EMBL" id="CAJ2502217.1"/>
    </source>
</evidence>
<dbReference type="InterPro" id="IPR025213">
    <property type="entry name" value="Sim4_Fta2"/>
</dbReference>
<dbReference type="InterPro" id="IPR017441">
    <property type="entry name" value="Protein_kinase_ATP_BS"/>
</dbReference>
<dbReference type="GO" id="GO:0005524">
    <property type="term" value="F:ATP binding"/>
    <property type="evidence" value="ECO:0007669"/>
    <property type="project" value="UniProtKB-UniRule"/>
</dbReference>